<dbReference type="GO" id="GO:0031145">
    <property type="term" value="P:anaphase-promoting complex-dependent catabolic process"/>
    <property type="evidence" value="ECO:0000318"/>
    <property type="project" value="GO_Central"/>
</dbReference>
<gene>
    <name evidence="6" type="ORF">MONBRDRAFT_32460</name>
</gene>
<organism evidence="6 7">
    <name type="scientific">Monosiga brevicollis</name>
    <name type="common">Choanoflagellate</name>
    <dbReference type="NCBI Taxonomy" id="81824"/>
    <lineage>
        <taxon>Eukaryota</taxon>
        <taxon>Choanoflagellata</taxon>
        <taxon>Craspedida</taxon>
        <taxon>Salpingoecidae</taxon>
        <taxon>Monosiga</taxon>
    </lineage>
</organism>
<dbReference type="SUPFAM" id="SSF54495">
    <property type="entry name" value="UBC-like"/>
    <property type="match status" value="1"/>
</dbReference>
<dbReference type="GO" id="GO:0005634">
    <property type="term" value="C:nucleus"/>
    <property type="evidence" value="ECO:0000318"/>
    <property type="project" value="GO_Central"/>
</dbReference>
<keyword evidence="1" id="KW-0808">Transferase</keyword>
<evidence type="ECO:0000256" key="3">
    <source>
        <dbReference type="PROSITE-ProRule" id="PRU10133"/>
    </source>
</evidence>
<feature type="active site" description="Glycyl thioester intermediate" evidence="3">
    <location>
        <position position="76"/>
    </location>
</feature>
<keyword evidence="2 4" id="KW-0833">Ubl conjugation pathway</keyword>
<dbReference type="InterPro" id="IPR050113">
    <property type="entry name" value="Ub_conjugating_enzyme"/>
</dbReference>
<keyword evidence="4" id="KW-0067">ATP-binding</keyword>
<evidence type="ECO:0000256" key="2">
    <source>
        <dbReference type="ARBA" id="ARBA00022786"/>
    </source>
</evidence>
<dbReference type="PROSITE" id="PS50127">
    <property type="entry name" value="UBC_2"/>
    <property type="match status" value="1"/>
</dbReference>
<dbReference type="InterPro" id="IPR000608">
    <property type="entry name" value="UBC"/>
</dbReference>
<dbReference type="InterPro" id="IPR016135">
    <property type="entry name" value="UBQ-conjugating_enzyme/RWD"/>
</dbReference>
<dbReference type="GO" id="GO:0061631">
    <property type="term" value="F:ubiquitin conjugating enzyme activity"/>
    <property type="evidence" value="ECO:0000318"/>
    <property type="project" value="GO_Central"/>
</dbReference>
<protein>
    <recommendedName>
        <fullName evidence="5">UBC core domain-containing protein</fullName>
    </recommendedName>
</protein>
<evidence type="ECO:0000256" key="1">
    <source>
        <dbReference type="ARBA" id="ARBA00022679"/>
    </source>
</evidence>
<dbReference type="InParanoid" id="A9UZM5"/>
<accession>A9UZM5</accession>
<evidence type="ECO:0000259" key="5">
    <source>
        <dbReference type="PROSITE" id="PS50127"/>
    </source>
</evidence>
<keyword evidence="7" id="KW-1185">Reference proteome</keyword>
<dbReference type="Proteomes" id="UP000001357">
    <property type="component" value="Unassembled WGS sequence"/>
</dbReference>
<dbReference type="AlphaFoldDB" id="A9UZM5"/>
<dbReference type="Pfam" id="PF00179">
    <property type="entry name" value="UQ_con"/>
    <property type="match status" value="1"/>
</dbReference>
<name>A9UZM5_MONBE</name>
<comment type="similarity">
    <text evidence="4">Belongs to the ubiquitin-conjugating enzyme family.</text>
</comment>
<dbReference type="SMART" id="SM00212">
    <property type="entry name" value="UBCc"/>
    <property type="match status" value="1"/>
</dbReference>
<proteinExistence type="inferred from homology"/>
<dbReference type="GeneID" id="5891268"/>
<dbReference type="STRING" id="81824.A9UZM5"/>
<dbReference type="PROSITE" id="PS00183">
    <property type="entry name" value="UBC_1"/>
    <property type="match status" value="1"/>
</dbReference>
<dbReference type="FunCoup" id="A9UZM5">
    <property type="interactions" value="780"/>
</dbReference>
<reference evidence="6 7" key="1">
    <citation type="journal article" date="2008" name="Nature">
        <title>The genome of the choanoflagellate Monosiga brevicollis and the origin of metazoans.</title>
        <authorList>
            <consortium name="JGI Sequencing"/>
            <person name="King N."/>
            <person name="Westbrook M.J."/>
            <person name="Young S.L."/>
            <person name="Kuo A."/>
            <person name="Abedin M."/>
            <person name="Chapman J."/>
            <person name="Fairclough S."/>
            <person name="Hellsten U."/>
            <person name="Isogai Y."/>
            <person name="Letunic I."/>
            <person name="Marr M."/>
            <person name="Pincus D."/>
            <person name="Putnam N."/>
            <person name="Rokas A."/>
            <person name="Wright K.J."/>
            <person name="Zuzow R."/>
            <person name="Dirks W."/>
            <person name="Good M."/>
            <person name="Goodstein D."/>
            <person name="Lemons D."/>
            <person name="Li W."/>
            <person name="Lyons J.B."/>
            <person name="Morris A."/>
            <person name="Nichols S."/>
            <person name="Richter D.J."/>
            <person name="Salamov A."/>
            <person name="Bork P."/>
            <person name="Lim W.A."/>
            <person name="Manning G."/>
            <person name="Miller W.T."/>
            <person name="McGinnis W."/>
            <person name="Shapiro H."/>
            <person name="Tjian R."/>
            <person name="Grigoriev I.V."/>
            <person name="Rokhsar D."/>
        </authorList>
    </citation>
    <scope>NUCLEOTIDE SEQUENCE [LARGE SCALE GENOMIC DNA]</scope>
    <source>
        <strain evidence="7">MX1 / ATCC 50154</strain>
    </source>
</reference>
<dbReference type="CDD" id="cd23791">
    <property type="entry name" value="UBCc_UBE2C"/>
    <property type="match status" value="1"/>
</dbReference>
<dbReference type="GO" id="GO:0005524">
    <property type="term" value="F:ATP binding"/>
    <property type="evidence" value="ECO:0007669"/>
    <property type="project" value="UniProtKB-UniRule"/>
</dbReference>
<dbReference type="EMBL" id="CH991551">
    <property type="protein sequence ID" value="EDQ89258.1"/>
    <property type="molecule type" value="Genomic_DNA"/>
</dbReference>
<evidence type="ECO:0000313" key="6">
    <source>
        <dbReference type="EMBL" id="EDQ89258.1"/>
    </source>
</evidence>
<dbReference type="eggNOG" id="KOG0421">
    <property type="taxonomic scope" value="Eukaryota"/>
</dbReference>
<dbReference type="KEGG" id="mbr:MONBRDRAFT_32460"/>
<dbReference type="GO" id="GO:0030071">
    <property type="term" value="P:regulation of mitotic metaphase/anaphase transition"/>
    <property type="evidence" value="ECO:0000318"/>
    <property type="project" value="GO_Central"/>
</dbReference>
<keyword evidence="4" id="KW-0547">Nucleotide-binding</keyword>
<dbReference type="Gene3D" id="3.10.110.10">
    <property type="entry name" value="Ubiquitin Conjugating Enzyme"/>
    <property type="match status" value="1"/>
</dbReference>
<evidence type="ECO:0000256" key="4">
    <source>
        <dbReference type="RuleBase" id="RU362109"/>
    </source>
</evidence>
<feature type="domain" description="UBC core" evidence="5">
    <location>
        <begin position="1"/>
        <end position="137"/>
    </location>
</feature>
<dbReference type="PANTHER" id="PTHR24067">
    <property type="entry name" value="UBIQUITIN-CONJUGATING ENZYME E2"/>
    <property type="match status" value="1"/>
</dbReference>
<evidence type="ECO:0000313" key="7">
    <source>
        <dbReference type="Proteomes" id="UP000001357"/>
    </source>
</evidence>
<sequence>MTLMMSGDASVTAFPEGDNLFCWKGTIAGGKDTIYEGLAYKVTITFPNNYPYSAPTVKFDTPCYHPNVDETHGHICIDILKDQWSASYDVRTVLLSIQAMLGDPNVDSPLNGEAAQLYQNRDVYKAQVHQHYRQHAQAC</sequence>
<dbReference type="RefSeq" id="XP_001745834.1">
    <property type="nucleotide sequence ID" value="XM_001745782.1"/>
</dbReference>
<dbReference type="GO" id="GO:0000209">
    <property type="term" value="P:protein polyubiquitination"/>
    <property type="evidence" value="ECO:0000318"/>
    <property type="project" value="GO_Central"/>
</dbReference>
<dbReference type="InterPro" id="IPR023313">
    <property type="entry name" value="UBQ-conjugating_AS"/>
</dbReference>
<dbReference type="OMA" id="PKDNHAV"/>